<evidence type="ECO:0000313" key="2">
    <source>
        <dbReference type="Proteomes" id="UP001216139"/>
    </source>
</evidence>
<proteinExistence type="predicted"/>
<keyword evidence="2" id="KW-1185">Reference proteome</keyword>
<dbReference type="EMBL" id="CP117167">
    <property type="protein sequence ID" value="WCT13803.1"/>
    <property type="molecule type" value="Genomic_DNA"/>
</dbReference>
<sequence length="80" mass="9378">MKNFKVEAEGAEFDFFTMNIKRLQAFQVYVAHKGEQVRFHMQLNDQTGDFYITDKAKCPAEFHQAEDLLNKAIKIYGKED</sequence>
<organism evidence="1 2">
    <name type="scientific">Mucilaginibacter jinjuensis</name>
    <dbReference type="NCBI Taxonomy" id="1176721"/>
    <lineage>
        <taxon>Bacteria</taxon>
        <taxon>Pseudomonadati</taxon>
        <taxon>Bacteroidota</taxon>
        <taxon>Sphingobacteriia</taxon>
        <taxon>Sphingobacteriales</taxon>
        <taxon>Sphingobacteriaceae</taxon>
        <taxon>Mucilaginibacter</taxon>
    </lineage>
</organism>
<protein>
    <submittedName>
        <fullName evidence="1">Uncharacterized protein</fullName>
    </submittedName>
</protein>
<reference evidence="1 2" key="1">
    <citation type="submission" date="2023-02" db="EMBL/GenBank/DDBJ databases">
        <title>Genome sequence of Mucilaginibacter jinjuensis strain KACC 16571.</title>
        <authorList>
            <person name="Kim S."/>
            <person name="Heo J."/>
            <person name="Kwon S.-W."/>
        </authorList>
    </citation>
    <scope>NUCLEOTIDE SEQUENCE [LARGE SCALE GENOMIC DNA]</scope>
    <source>
        <strain evidence="1 2">KACC 16571</strain>
    </source>
</reference>
<dbReference type="Proteomes" id="UP001216139">
    <property type="component" value="Chromosome"/>
</dbReference>
<name>A0ABY7TBV4_9SPHI</name>
<evidence type="ECO:0000313" key="1">
    <source>
        <dbReference type="EMBL" id="WCT13803.1"/>
    </source>
</evidence>
<dbReference type="RefSeq" id="WP_273632110.1">
    <property type="nucleotide sequence ID" value="NZ_CP117167.1"/>
</dbReference>
<accession>A0ABY7TBV4</accession>
<gene>
    <name evidence="1" type="ORF">PQO05_07625</name>
</gene>